<dbReference type="SFLD" id="SFLDS00029">
    <property type="entry name" value="Radical_SAM"/>
    <property type="match status" value="1"/>
</dbReference>
<keyword evidence="3" id="KW-0004">4Fe-4S</keyword>
<dbReference type="PROSITE" id="PS51379">
    <property type="entry name" value="4FE4S_FER_2"/>
    <property type="match status" value="2"/>
</dbReference>
<feature type="domain" description="4Fe-4S ferredoxin-type" evidence="10">
    <location>
        <begin position="73"/>
        <end position="102"/>
    </location>
</feature>
<accession>A0Q2W6</accession>
<evidence type="ECO:0000256" key="7">
    <source>
        <dbReference type="ARBA" id="ARBA00023004"/>
    </source>
</evidence>
<dbReference type="EC" id="1.97.1.4" evidence="12"/>
<dbReference type="STRING" id="386415.NT01CX_0497"/>
<dbReference type="GO" id="GO:0043365">
    <property type="term" value="F:[formate-C-acetyltransferase]-activating enzyme activity"/>
    <property type="evidence" value="ECO:0007669"/>
    <property type="project" value="UniProtKB-EC"/>
</dbReference>
<dbReference type="Gene3D" id="3.80.30.10">
    <property type="entry name" value="pyruvate-formate lyase- activating enzyme"/>
    <property type="match status" value="1"/>
</dbReference>
<dbReference type="CDD" id="cd01335">
    <property type="entry name" value="Radical_SAM"/>
    <property type="match status" value="1"/>
</dbReference>
<dbReference type="SFLD" id="SFLDG01066">
    <property type="entry name" value="organic_radical-activating_enz"/>
    <property type="match status" value="1"/>
</dbReference>
<keyword evidence="5" id="KW-0479">Metal-binding</keyword>
<dbReference type="Pfam" id="PF04055">
    <property type="entry name" value="Radical_SAM"/>
    <property type="match status" value="1"/>
</dbReference>
<evidence type="ECO:0000259" key="10">
    <source>
        <dbReference type="PROSITE" id="PS51379"/>
    </source>
</evidence>
<feature type="domain" description="4Fe-4S ferredoxin-type" evidence="10">
    <location>
        <begin position="45"/>
        <end position="71"/>
    </location>
</feature>
<evidence type="ECO:0000256" key="1">
    <source>
        <dbReference type="ARBA" id="ARBA00001966"/>
    </source>
</evidence>
<dbReference type="InterPro" id="IPR001989">
    <property type="entry name" value="Radical_activat_CS"/>
</dbReference>
<dbReference type="InterPro" id="IPR007197">
    <property type="entry name" value="rSAM"/>
</dbReference>
<evidence type="ECO:0000256" key="6">
    <source>
        <dbReference type="ARBA" id="ARBA00023002"/>
    </source>
</evidence>
<dbReference type="KEGG" id="cno:NT01CX_0497"/>
<keyword evidence="12" id="KW-0456">Lyase</keyword>
<gene>
    <name evidence="12" type="primary">pflC</name>
    <name evidence="12" type="ordered locus">NT01CX_0497</name>
</gene>
<comment type="cofactor">
    <cofactor evidence="1">
        <name>[4Fe-4S] cluster</name>
        <dbReference type="ChEBI" id="CHEBI:49883"/>
    </cofactor>
</comment>
<evidence type="ECO:0000313" key="12">
    <source>
        <dbReference type="EMBL" id="ABK62486.1"/>
    </source>
</evidence>
<reference evidence="12 13" key="1">
    <citation type="journal article" date="2006" name="Nat. Biotechnol.">
        <title>The genome and transcriptomes of the anti-tumor agent Clostridium novyi-NT.</title>
        <authorList>
            <person name="Bettegowda C."/>
            <person name="Huang X."/>
            <person name="Lin J."/>
            <person name="Cheong I."/>
            <person name="Kohli M."/>
            <person name="Szabo S.A."/>
            <person name="Zhang X."/>
            <person name="Diaz L.A. Jr."/>
            <person name="Velculescu V.E."/>
            <person name="Parmigiani G."/>
            <person name="Kinzler K.W."/>
            <person name="Vogelstein B."/>
            <person name="Zhou S."/>
        </authorList>
    </citation>
    <scope>NUCLEOTIDE SEQUENCE [LARGE SCALE GENOMIC DNA]</scope>
    <source>
        <strain evidence="12 13">NT</strain>
    </source>
</reference>
<protein>
    <submittedName>
        <fullName evidence="12">Pyruvate formate-lyase</fullName>
        <ecNumber evidence="12">1.97.1.4</ecNumber>
    </submittedName>
</protein>
<organism evidence="12 13">
    <name type="scientific">Clostridium novyi (strain NT)</name>
    <dbReference type="NCBI Taxonomy" id="386415"/>
    <lineage>
        <taxon>Bacteria</taxon>
        <taxon>Bacillati</taxon>
        <taxon>Bacillota</taxon>
        <taxon>Clostridia</taxon>
        <taxon>Eubacteriales</taxon>
        <taxon>Clostridiaceae</taxon>
        <taxon>Clostridium</taxon>
    </lineage>
</organism>
<dbReference type="Pfam" id="PF00037">
    <property type="entry name" value="Fer4"/>
    <property type="match status" value="1"/>
</dbReference>
<keyword evidence="4" id="KW-0949">S-adenosyl-L-methionine</keyword>
<sequence length="299" mass="33295">MEGIVFDIQRFSVHDGPGIRSLVFLKGCPLSCLWCSNPESQKPNPQVMFISRNCIQCGNCARACKVGAIDVINRNGIDKNKCINCGKCVETCYANALNMAGTSKKVEEIIEVLRKDNSYYRRSGGGITLSGGEPLYQGDFAIELLKACKDKGCHTAVETTAFVNREVLKRALKYLDLVMVDVKSMDCIKHKKYTGQDNEIILGNIKFISEFGVPIVIRVPVIPGVNDDEENIRNTAKFAMSLNGVKEVNLLPYHRLGENKYDYLGYEYKMKDLEVPGDDNINKLKSIVEQYGLNCKIGG</sequence>
<dbReference type="PROSITE" id="PS51918">
    <property type="entry name" value="RADICAL_SAM"/>
    <property type="match status" value="1"/>
</dbReference>
<evidence type="ECO:0000256" key="4">
    <source>
        <dbReference type="ARBA" id="ARBA00022691"/>
    </source>
</evidence>
<evidence type="ECO:0000256" key="5">
    <source>
        <dbReference type="ARBA" id="ARBA00022723"/>
    </source>
</evidence>
<dbReference type="GO" id="GO:0051539">
    <property type="term" value="F:4 iron, 4 sulfur cluster binding"/>
    <property type="evidence" value="ECO:0007669"/>
    <property type="project" value="UniProtKB-KW"/>
</dbReference>
<dbReference type="InterPro" id="IPR034457">
    <property type="entry name" value="Organic_radical-activating"/>
</dbReference>
<dbReference type="InterPro" id="IPR017896">
    <property type="entry name" value="4Fe4S_Fe-S-bd"/>
</dbReference>
<dbReference type="NCBIfam" id="TIGR02494">
    <property type="entry name" value="PFLE_PFLC"/>
    <property type="match status" value="1"/>
</dbReference>
<dbReference type="SUPFAM" id="SSF102114">
    <property type="entry name" value="Radical SAM enzymes"/>
    <property type="match status" value="1"/>
</dbReference>
<evidence type="ECO:0000259" key="11">
    <source>
        <dbReference type="PROSITE" id="PS51918"/>
    </source>
</evidence>
<evidence type="ECO:0000256" key="9">
    <source>
        <dbReference type="ARBA" id="ARBA00047365"/>
    </source>
</evidence>
<dbReference type="SUPFAM" id="SSF54862">
    <property type="entry name" value="4Fe-4S ferredoxins"/>
    <property type="match status" value="1"/>
</dbReference>
<dbReference type="GO" id="GO:0016829">
    <property type="term" value="F:lyase activity"/>
    <property type="evidence" value="ECO:0007669"/>
    <property type="project" value="UniProtKB-KW"/>
</dbReference>
<name>A0Q2W6_CLONN</name>
<dbReference type="PIRSF" id="PIRSF000371">
    <property type="entry name" value="PFL_act_enz"/>
    <property type="match status" value="1"/>
</dbReference>
<dbReference type="PANTHER" id="PTHR30352">
    <property type="entry name" value="PYRUVATE FORMATE-LYASE-ACTIVATING ENZYME"/>
    <property type="match status" value="1"/>
</dbReference>
<keyword evidence="8" id="KW-0411">Iron-sulfur</keyword>
<keyword evidence="12" id="KW-0670">Pyruvate</keyword>
<dbReference type="PATRIC" id="fig|386415.7.peg.2005"/>
<evidence type="ECO:0000256" key="3">
    <source>
        <dbReference type="ARBA" id="ARBA00022485"/>
    </source>
</evidence>
<dbReference type="PANTHER" id="PTHR30352:SF4">
    <property type="entry name" value="PYRUVATE FORMATE-LYASE 2-ACTIVATING ENZYME"/>
    <property type="match status" value="1"/>
</dbReference>
<keyword evidence="6 12" id="KW-0560">Oxidoreductase</keyword>
<dbReference type="eggNOG" id="COG1180">
    <property type="taxonomic scope" value="Bacteria"/>
</dbReference>
<feature type="domain" description="Radical SAM core" evidence="11">
    <location>
        <begin position="14"/>
        <end position="294"/>
    </location>
</feature>
<evidence type="ECO:0000313" key="13">
    <source>
        <dbReference type="Proteomes" id="UP000008220"/>
    </source>
</evidence>
<proteinExistence type="inferred from homology"/>
<dbReference type="GO" id="GO:0046872">
    <property type="term" value="F:metal ion binding"/>
    <property type="evidence" value="ECO:0007669"/>
    <property type="project" value="UniProtKB-KW"/>
</dbReference>
<dbReference type="HOGENOM" id="CLU_058969_0_0_9"/>
<dbReference type="InterPro" id="IPR012839">
    <property type="entry name" value="Organic_radical_activase"/>
</dbReference>
<comment type="catalytic activity">
    <reaction evidence="9">
        <text>glycyl-[protein] + reduced [flavodoxin] + S-adenosyl-L-methionine = glycin-2-yl radical-[protein] + semiquinone [flavodoxin] + 5'-deoxyadenosine + L-methionine + H(+)</text>
        <dbReference type="Rhea" id="RHEA:61976"/>
        <dbReference type="Rhea" id="RHEA-COMP:10622"/>
        <dbReference type="Rhea" id="RHEA-COMP:14480"/>
        <dbReference type="Rhea" id="RHEA-COMP:15993"/>
        <dbReference type="Rhea" id="RHEA-COMP:15994"/>
        <dbReference type="ChEBI" id="CHEBI:15378"/>
        <dbReference type="ChEBI" id="CHEBI:17319"/>
        <dbReference type="ChEBI" id="CHEBI:29947"/>
        <dbReference type="ChEBI" id="CHEBI:32722"/>
        <dbReference type="ChEBI" id="CHEBI:57618"/>
        <dbReference type="ChEBI" id="CHEBI:57844"/>
        <dbReference type="ChEBI" id="CHEBI:59789"/>
        <dbReference type="ChEBI" id="CHEBI:140311"/>
    </reaction>
</comment>
<dbReference type="Proteomes" id="UP000008220">
    <property type="component" value="Chromosome"/>
</dbReference>
<evidence type="ECO:0000256" key="8">
    <source>
        <dbReference type="ARBA" id="ARBA00023014"/>
    </source>
</evidence>
<keyword evidence="13" id="KW-1185">Reference proteome</keyword>
<evidence type="ECO:0000256" key="2">
    <source>
        <dbReference type="ARBA" id="ARBA00009777"/>
    </source>
</evidence>
<dbReference type="PROSITE" id="PS01087">
    <property type="entry name" value="RADICAL_ACTIVATING"/>
    <property type="match status" value="1"/>
</dbReference>
<dbReference type="InterPro" id="IPR058240">
    <property type="entry name" value="rSAM_sf"/>
</dbReference>
<dbReference type="RefSeq" id="WP_011722950.1">
    <property type="nucleotide sequence ID" value="NC_008593.1"/>
</dbReference>
<dbReference type="Gene3D" id="3.30.70.20">
    <property type="match status" value="1"/>
</dbReference>
<comment type="similarity">
    <text evidence="2">Belongs to the organic radical-activating enzymes family.</text>
</comment>
<dbReference type="EMBL" id="CP000382">
    <property type="protein sequence ID" value="ABK62486.1"/>
    <property type="molecule type" value="Genomic_DNA"/>
</dbReference>
<dbReference type="SFLD" id="SFLDG01118">
    <property type="entry name" value="activating_enzymes__group_2"/>
    <property type="match status" value="1"/>
</dbReference>
<keyword evidence="7" id="KW-0408">Iron</keyword>
<dbReference type="InterPro" id="IPR040074">
    <property type="entry name" value="BssD/PflA/YjjW"/>
</dbReference>
<dbReference type="AlphaFoldDB" id="A0Q2W6"/>